<reference evidence="16 17" key="1">
    <citation type="submission" date="2014-12" db="EMBL/GenBank/DDBJ databases">
        <title>Draft genome sequences of 10 type strains of Lactococcus.</title>
        <authorList>
            <person name="Sun Z."/>
            <person name="Zhong Z."/>
            <person name="Liu W."/>
            <person name="Zhang W."/>
            <person name="Zhang H."/>
        </authorList>
    </citation>
    <scope>NUCLEOTIDE SEQUENCE [LARGE SCALE GENOMIC DNA]</scope>
    <source>
        <strain evidence="16 17">JCM 16395</strain>
    </source>
</reference>
<evidence type="ECO:0000256" key="6">
    <source>
        <dbReference type="ARBA" id="ARBA00022927"/>
    </source>
</evidence>
<dbReference type="GO" id="GO:0015031">
    <property type="term" value="P:protein transport"/>
    <property type="evidence" value="ECO:0007669"/>
    <property type="project" value="UniProtKB-KW"/>
</dbReference>
<keyword evidence="3 12" id="KW-1003">Cell membrane</keyword>
<evidence type="ECO:0000313" key="16">
    <source>
        <dbReference type="EMBL" id="PCR98955.1"/>
    </source>
</evidence>
<feature type="transmembrane region" description="Helical" evidence="12">
    <location>
        <begin position="142"/>
        <end position="165"/>
    </location>
</feature>
<feature type="transmembrane region" description="Helical" evidence="12">
    <location>
        <begin position="185"/>
        <end position="205"/>
    </location>
</feature>
<keyword evidence="7 12" id="KW-1133">Transmembrane helix</keyword>
<evidence type="ECO:0000256" key="10">
    <source>
        <dbReference type="ARBA" id="ARBA00023186"/>
    </source>
</evidence>
<evidence type="ECO:0000256" key="14">
    <source>
        <dbReference type="SAM" id="SignalP"/>
    </source>
</evidence>
<accession>A0A2A5RIQ6</accession>
<comment type="similarity">
    <text evidence="12">Belongs to the OXA1/ALB3/YidC family. Type 2 subfamily.</text>
</comment>
<gene>
    <name evidence="12" type="primary">yidC</name>
    <name evidence="16" type="ORF">RT41_GL000586</name>
</gene>
<dbReference type="Pfam" id="PF02096">
    <property type="entry name" value="60KD_IMP"/>
    <property type="match status" value="1"/>
</dbReference>
<dbReference type="AlphaFoldDB" id="A0A2A5RIQ6"/>
<evidence type="ECO:0000256" key="9">
    <source>
        <dbReference type="ARBA" id="ARBA00023139"/>
    </source>
</evidence>
<dbReference type="CDD" id="cd20070">
    <property type="entry name" value="5TM_YidC_Alb3"/>
    <property type="match status" value="1"/>
</dbReference>
<proteinExistence type="inferred from homology"/>
<dbReference type="PROSITE" id="PS51257">
    <property type="entry name" value="PROKAR_LIPOPROTEIN"/>
    <property type="match status" value="1"/>
</dbReference>
<dbReference type="RefSeq" id="WP_096819028.1">
    <property type="nucleotide sequence ID" value="NZ_JXJU01000016.1"/>
</dbReference>
<dbReference type="InterPro" id="IPR047196">
    <property type="entry name" value="YidC_ALB_C"/>
</dbReference>
<dbReference type="OrthoDB" id="9780552at2"/>
<feature type="region of interest" description="Disordered" evidence="13">
    <location>
        <begin position="295"/>
        <end position="323"/>
    </location>
</feature>
<dbReference type="InterPro" id="IPR001708">
    <property type="entry name" value="YidC/ALB3/OXA1/COX18"/>
</dbReference>
<evidence type="ECO:0000256" key="12">
    <source>
        <dbReference type="HAMAP-Rule" id="MF_01811"/>
    </source>
</evidence>
<evidence type="ECO:0000256" key="13">
    <source>
        <dbReference type="SAM" id="MobiDB-lite"/>
    </source>
</evidence>
<feature type="transmembrane region" description="Helical" evidence="12">
    <location>
        <begin position="239"/>
        <end position="259"/>
    </location>
</feature>
<feature type="transmembrane region" description="Helical" evidence="12">
    <location>
        <begin position="66"/>
        <end position="88"/>
    </location>
</feature>
<dbReference type="GO" id="GO:0051205">
    <property type="term" value="P:protein insertion into membrane"/>
    <property type="evidence" value="ECO:0007669"/>
    <property type="project" value="TreeGrafter"/>
</dbReference>
<keyword evidence="6 12" id="KW-0653">Protein transport</keyword>
<evidence type="ECO:0000259" key="15">
    <source>
        <dbReference type="Pfam" id="PF02096"/>
    </source>
</evidence>
<comment type="caution">
    <text evidence="16">The sequence shown here is derived from an EMBL/GenBank/DDBJ whole genome shotgun (WGS) entry which is preliminary data.</text>
</comment>
<comment type="function">
    <text evidence="12">Required for the insertion and/or proper folding and/or complex formation of integral membrane proteins into the membrane. Involved in integration of membrane proteins that insert both dependently and independently of the Sec translocase complex, as well as at least some lipoproteins.</text>
</comment>
<dbReference type="PANTHER" id="PTHR12428">
    <property type="entry name" value="OXA1"/>
    <property type="match status" value="1"/>
</dbReference>
<keyword evidence="10 12" id="KW-0143">Chaperone</keyword>
<evidence type="ECO:0000256" key="1">
    <source>
        <dbReference type="ARBA" id="ARBA00004651"/>
    </source>
</evidence>
<dbReference type="EMBL" id="JXJU01000016">
    <property type="protein sequence ID" value="PCR98955.1"/>
    <property type="molecule type" value="Genomic_DNA"/>
</dbReference>
<dbReference type="PANTHER" id="PTHR12428:SF65">
    <property type="entry name" value="CYTOCHROME C OXIDASE ASSEMBLY PROTEIN COX18, MITOCHONDRIAL"/>
    <property type="match status" value="1"/>
</dbReference>
<keyword evidence="11 12" id="KW-0449">Lipoprotein</keyword>
<feature type="chain" id="PRO_5012427293" description="Membrane protein insertase YidC" evidence="14">
    <location>
        <begin position="27"/>
        <end position="323"/>
    </location>
</feature>
<evidence type="ECO:0000256" key="3">
    <source>
        <dbReference type="ARBA" id="ARBA00022475"/>
    </source>
</evidence>
<organism evidence="16 17">
    <name type="scientific">Lactococcus fujiensis JCM 16395</name>
    <dbReference type="NCBI Taxonomy" id="1291764"/>
    <lineage>
        <taxon>Bacteria</taxon>
        <taxon>Bacillati</taxon>
        <taxon>Bacillota</taxon>
        <taxon>Bacilli</taxon>
        <taxon>Lactobacillales</taxon>
        <taxon>Streptococcaceae</taxon>
        <taxon>Lactococcus</taxon>
    </lineage>
</organism>
<dbReference type="GO" id="GO:0032977">
    <property type="term" value="F:membrane insertase activity"/>
    <property type="evidence" value="ECO:0007669"/>
    <property type="project" value="InterPro"/>
</dbReference>
<keyword evidence="17" id="KW-1185">Reference proteome</keyword>
<dbReference type="NCBIfam" id="TIGR03592">
    <property type="entry name" value="yidC_oxa1_cterm"/>
    <property type="match status" value="1"/>
</dbReference>
<evidence type="ECO:0000256" key="2">
    <source>
        <dbReference type="ARBA" id="ARBA00022448"/>
    </source>
</evidence>
<comment type="subcellular location">
    <subcellularLocation>
        <location evidence="1 12">Cell membrane</location>
        <topology evidence="1 12">Multi-pass membrane protein</topology>
    </subcellularLocation>
</comment>
<dbReference type="HAMAP" id="MF_01811">
    <property type="entry name" value="YidC_type2"/>
    <property type="match status" value="1"/>
</dbReference>
<dbReference type="PRINTS" id="PR00701">
    <property type="entry name" value="60KDINNERMP"/>
</dbReference>
<evidence type="ECO:0000256" key="5">
    <source>
        <dbReference type="ARBA" id="ARBA00022729"/>
    </source>
</evidence>
<feature type="transmembrane region" description="Helical" evidence="12">
    <location>
        <begin position="217"/>
        <end position="233"/>
    </location>
</feature>
<keyword evidence="4 12" id="KW-0812">Transmembrane</keyword>
<evidence type="ECO:0000256" key="8">
    <source>
        <dbReference type="ARBA" id="ARBA00023136"/>
    </source>
</evidence>
<dbReference type="NCBIfam" id="NF002687">
    <property type="entry name" value="PRK02463.1"/>
    <property type="match status" value="1"/>
</dbReference>
<dbReference type="InterPro" id="IPR023060">
    <property type="entry name" value="YidC/YidC1/YidC2_Firmicutes"/>
</dbReference>
<keyword evidence="8 12" id="KW-0472">Membrane</keyword>
<sequence>MKKTNKKIALLGFASSALLFLTGCVATHKVNGVLVPTEAAKHGFTYQWLVRPMSDFIDLFAKNMNLGYGLGIILVTLIIRLLILPLGLNQAYKATYMQEKMSYLQPVFEPLNARLKAATTPEEKMAAQTAVMQAQKDNGINMLSSIGCLPMLIQWPFFISLYNATMYTPGIMSSSFMGINLAKPSIILTIISGVLYFLQTWISTFGMTEEQKKTSKMMLFMSPAMIVVFSFMAPAAAALYWAVGGLVIVIQQVIITLIMKPNMKKKIDAEFKANPPKIMDAPRDVTPVSVQENFNAITSQPNATERKNSGAKGGRNAGKQERR</sequence>
<keyword evidence="9" id="KW-0564">Palmitate</keyword>
<evidence type="ECO:0000256" key="11">
    <source>
        <dbReference type="ARBA" id="ARBA00023288"/>
    </source>
</evidence>
<evidence type="ECO:0000256" key="4">
    <source>
        <dbReference type="ARBA" id="ARBA00022692"/>
    </source>
</evidence>
<dbReference type="InterPro" id="IPR028055">
    <property type="entry name" value="YidC/Oxa/ALB_C"/>
</dbReference>
<feature type="signal peptide" evidence="14">
    <location>
        <begin position="1"/>
        <end position="26"/>
    </location>
</feature>
<evidence type="ECO:0000313" key="17">
    <source>
        <dbReference type="Proteomes" id="UP000218181"/>
    </source>
</evidence>
<evidence type="ECO:0000256" key="7">
    <source>
        <dbReference type="ARBA" id="ARBA00022989"/>
    </source>
</evidence>
<protein>
    <recommendedName>
        <fullName evidence="12">Membrane protein insertase YidC</fullName>
    </recommendedName>
    <alternativeName>
        <fullName evidence="12">Foldase YidC</fullName>
    </alternativeName>
    <alternativeName>
        <fullName evidence="12">Membrane integrase YidC</fullName>
    </alternativeName>
    <alternativeName>
        <fullName evidence="12">Membrane protein YidC</fullName>
    </alternativeName>
</protein>
<feature type="domain" description="Membrane insertase YidC/Oxa/ALB C-terminal" evidence="15">
    <location>
        <begin position="68"/>
        <end position="256"/>
    </location>
</feature>
<dbReference type="STRING" id="1291764.GCA_001311235_02931"/>
<keyword evidence="2 12" id="KW-0813">Transport</keyword>
<name>A0A2A5RIQ6_9LACT</name>
<dbReference type="GO" id="GO:0005886">
    <property type="term" value="C:plasma membrane"/>
    <property type="evidence" value="ECO:0007669"/>
    <property type="project" value="UniProtKB-SubCell"/>
</dbReference>
<dbReference type="Proteomes" id="UP000218181">
    <property type="component" value="Unassembled WGS sequence"/>
</dbReference>
<keyword evidence="5 12" id="KW-0732">Signal</keyword>